<evidence type="ECO:0000256" key="6">
    <source>
        <dbReference type="SAM" id="MobiDB-lite"/>
    </source>
</evidence>
<dbReference type="GO" id="GO:0031410">
    <property type="term" value="C:cytoplasmic vesicle"/>
    <property type="evidence" value="ECO:0007669"/>
    <property type="project" value="TreeGrafter"/>
</dbReference>
<feature type="coiled-coil region" evidence="5">
    <location>
        <begin position="28"/>
        <end position="62"/>
    </location>
</feature>
<dbReference type="GO" id="GO:0047496">
    <property type="term" value="P:vesicle transport along microtubule"/>
    <property type="evidence" value="ECO:0007669"/>
    <property type="project" value="TreeGrafter"/>
</dbReference>
<dbReference type="GO" id="GO:0008333">
    <property type="term" value="P:endosome to lysosome transport"/>
    <property type="evidence" value="ECO:0007669"/>
    <property type="project" value="TreeGrafter"/>
</dbReference>
<evidence type="ECO:0000256" key="3">
    <source>
        <dbReference type="ARBA" id="ARBA00023054"/>
    </source>
</evidence>
<feature type="domain" description="HAP1 N-terminal" evidence="8">
    <location>
        <begin position="5"/>
        <end position="235"/>
    </location>
</feature>
<dbReference type="GeneTree" id="ENSGT00940000155697"/>
<dbReference type="PANTHER" id="PTHR15751:SF11">
    <property type="entry name" value="TRAFFICKING KINESIN-BINDING PROTEIN 1"/>
    <property type="match status" value="1"/>
</dbReference>
<evidence type="ECO:0000256" key="5">
    <source>
        <dbReference type="SAM" id="Coils"/>
    </source>
</evidence>
<comment type="similarity">
    <text evidence="2">Belongs to the milton family.</text>
</comment>
<dbReference type="PANTHER" id="PTHR15751">
    <property type="entry name" value="TRAFFICKING KINESIN-BINDING PROTEIN"/>
    <property type="match status" value="1"/>
</dbReference>
<dbReference type="GO" id="GO:1904115">
    <property type="term" value="C:axon cytoplasm"/>
    <property type="evidence" value="ECO:0007669"/>
    <property type="project" value="GOC"/>
</dbReference>
<dbReference type="Ensembl" id="ENSCAFT00020037766.1">
    <property type="protein sequence ID" value="ENSCAFP00020032715.1"/>
    <property type="gene ID" value="ENSCAFG00020025297.1"/>
</dbReference>
<dbReference type="GO" id="GO:0050811">
    <property type="term" value="F:GABA receptor binding"/>
    <property type="evidence" value="ECO:0007669"/>
    <property type="project" value="TreeGrafter"/>
</dbReference>
<dbReference type="GO" id="GO:0098957">
    <property type="term" value="P:anterograde axonal transport of mitochondrion"/>
    <property type="evidence" value="ECO:0007669"/>
    <property type="project" value="TreeGrafter"/>
</dbReference>
<dbReference type="AlphaFoldDB" id="A0A8C0LJ54"/>
<evidence type="ECO:0000259" key="8">
    <source>
        <dbReference type="SMART" id="SM01424"/>
    </source>
</evidence>
<dbReference type="InterPro" id="IPR022154">
    <property type="entry name" value="TRAK1/2_C"/>
</dbReference>
<evidence type="ECO:0000256" key="2">
    <source>
        <dbReference type="ARBA" id="ARBA00007007"/>
    </source>
</evidence>
<evidence type="ECO:0000313" key="10">
    <source>
        <dbReference type="Proteomes" id="UP000694391"/>
    </source>
</evidence>
<feature type="coiled-coil region" evidence="5">
    <location>
        <begin position="151"/>
        <end position="235"/>
    </location>
</feature>
<dbReference type="GO" id="GO:0006605">
    <property type="term" value="P:protein targeting"/>
    <property type="evidence" value="ECO:0007669"/>
    <property type="project" value="TreeGrafter"/>
</dbReference>
<dbReference type="InterPro" id="IPR051946">
    <property type="entry name" value="Intracell_Traff-Reg"/>
</dbReference>
<dbReference type="InterPro" id="IPR006933">
    <property type="entry name" value="HAP1_N"/>
</dbReference>
<dbReference type="GO" id="GO:0048311">
    <property type="term" value="P:mitochondrion distribution"/>
    <property type="evidence" value="ECO:0007669"/>
    <property type="project" value="TreeGrafter"/>
</dbReference>
<evidence type="ECO:0000313" key="9">
    <source>
        <dbReference type="Ensembl" id="ENSCAFP00020032715.1"/>
    </source>
</evidence>
<gene>
    <name evidence="9" type="primary">TRAK1</name>
</gene>
<dbReference type="GO" id="GO:0005739">
    <property type="term" value="C:mitochondrion"/>
    <property type="evidence" value="ECO:0007669"/>
    <property type="project" value="UniProtKB-SubCell"/>
</dbReference>
<dbReference type="GO" id="GO:0022008">
    <property type="term" value="P:neurogenesis"/>
    <property type="evidence" value="ECO:0007669"/>
    <property type="project" value="TreeGrafter"/>
</dbReference>
<comment type="subcellular location">
    <subcellularLocation>
        <location evidence="1">Mitochondrion</location>
    </subcellularLocation>
</comment>
<dbReference type="SMART" id="SM01423">
    <property type="entry name" value="Milton"/>
    <property type="match status" value="1"/>
</dbReference>
<accession>A0A8C0LJ54</accession>
<protein>
    <submittedName>
        <fullName evidence="9">Trafficking kinesin protein 1</fullName>
    </submittedName>
</protein>
<keyword evidence="3 5" id="KW-0175">Coiled coil</keyword>
<dbReference type="GO" id="GO:0030425">
    <property type="term" value="C:dendrite"/>
    <property type="evidence" value="ECO:0007669"/>
    <property type="project" value="TreeGrafter"/>
</dbReference>
<dbReference type="SMART" id="SM01424">
    <property type="entry name" value="HAP1_N"/>
    <property type="match status" value="1"/>
</dbReference>
<reference evidence="9" key="1">
    <citation type="submission" date="2025-08" db="UniProtKB">
        <authorList>
            <consortium name="Ensembl"/>
        </authorList>
    </citation>
    <scope>IDENTIFICATION</scope>
</reference>
<dbReference type="GO" id="GO:0017022">
    <property type="term" value="F:myosin binding"/>
    <property type="evidence" value="ECO:0007669"/>
    <property type="project" value="TreeGrafter"/>
</dbReference>
<evidence type="ECO:0000256" key="1">
    <source>
        <dbReference type="ARBA" id="ARBA00004173"/>
    </source>
</evidence>
<sequence>LLYATNDLPLCTTLLRIKRDLELAARIGQSLLKKNKTLTERNELLEEQVEHIREEVSQLRHELSMKDELLQFYTSAAEESEPESVCSTPLKRNESSSSVQNYFHLDSLQKKLKDLEEENVVLRSEACQLKTETITYEEKEQQLVNDCVKELRDANVQIASISEELAKKTEDAARQQEEITHLCKACFSELVQHLGAAKDAQRQLTAELRELEDKYAECMEMLHEAQEELKNLRNKTMPNTTSRRYHSLGLFPMDSLAAEIEGTMRKELQLEEPESPDIAHQKRVFETVRNINQVVKQRSLTPSPMNIPGSNQSSAVNSLLSSCVSTPRSSFYGSDVGNIVLDNKTNSIILEAEAADLGDERSKKPGTPGTPGSHDLETALRRLSLRRENYLSERRFFEEEQERKLRELAEKGELLSGSLTPTESIMSLGTHSRFSEFTGFSGMSFSSRSYLPEKLQIVKPLEGSATLHHWQQLAQPHLGGILDPRPGVVTKGFRTLDVDLDEVYCLNDFEEDDTGDHISLPGLATSTPVQHPETSAHHPGKCMSQTNSTFTFTTCRILHPSDELTRVTPRSCEEDDEAALYPVELRGDVGQRVSPRARQGVSTPPVVPALAGPPGRELCVHVWPPLTQDLGVDVSLWLCLANVGLDSGYP</sequence>
<feature type="domain" description="Trafficking kinesin-binding protein C-terminal" evidence="7">
    <location>
        <begin position="296"/>
        <end position="464"/>
    </location>
</feature>
<name>A0A8C0LJ54_CANLU</name>
<evidence type="ECO:0000256" key="4">
    <source>
        <dbReference type="ARBA" id="ARBA00023128"/>
    </source>
</evidence>
<keyword evidence="10" id="KW-1185">Reference proteome</keyword>
<dbReference type="Pfam" id="PF12448">
    <property type="entry name" value="Milton"/>
    <property type="match status" value="1"/>
</dbReference>
<keyword evidence="4" id="KW-0496">Mitochondrion</keyword>
<dbReference type="Pfam" id="PF04849">
    <property type="entry name" value="HAP1_N"/>
    <property type="match status" value="1"/>
</dbReference>
<proteinExistence type="inferred from homology"/>
<dbReference type="Proteomes" id="UP000694391">
    <property type="component" value="Unplaced"/>
</dbReference>
<reference evidence="9" key="2">
    <citation type="submission" date="2025-09" db="UniProtKB">
        <authorList>
            <consortium name="Ensembl"/>
        </authorList>
    </citation>
    <scope>IDENTIFICATION</scope>
</reference>
<feature type="region of interest" description="Disordered" evidence="6">
    <location>
        <begin position="356"/>
        <end position="375"/>
    </location>
</feature>
<organism evidence="9 10">
    <name type="scientific">Canis lupus dingo</name>
    <name type="common">dingo</name>
    <dbReference type="NCBI Taxonomy" id="286419"/>
    <lineage>
        <taxon>Eukaryota</taxon>
        <taxon>Metazoa</taxon>
        <taxon>Chordata</taxon>
        <taxon>Craniata</taxon>
        <taxon>Vertebrata</taxon>
        <taxon>Euteleostomi</taxon>
        <taxon>Mammalia</taxon>
        <taxon>Eutheria</taxon>
        <taxon>Laurasiatheria</taxon>
        <taxon>Carnivora</taxon>
        <taxon>Caniformia</taxon>
        <taxon>Canidae</taxon>
        <taxon>Canis</taxon>
    </lineage>
</organism>
<evidence type="ECO:0000259" key="7">
    <source>
        <dbReference type="SMART" id="SM01423"/>
    </source>
</evidence>